<dbReference type="NCBIfam" id="TIGR02727">
    <property type="entry name" value="MTHFS_bact"/>
    <property type="match status" value="1"/>
</dbReference>
<comment type="similarity">
    <text evidence="1 5">Belongs to the 5-formyltetrahydrofolate cyclo-ligase family.</text>
</comment>
<dbReference type="GO" id="GO:0009396">
    <property type="term" value="P:folic acid-containing compound biosynthetic process"/>
    <property type="evidence" value="ECO:0007669"/>
    <property type="project" value="TreeGrafter"/>
</dbReference>
<comment type="cofactor">
    <cofactor evidence="5">
        <name>Mg(2+)</name>
        <dbReference type="ChEBI" id="CHEBI:18420"/>
    </cofactor>
</comment>
<keyword evidence="6" id="KW-0436">Ligase</keyword>
<evidence type="ECO:0000256" key="5">
    <source>
        <dbReference type="RuleBase" id="RU361279"/>
    </source>
</evidence>
<reference evidence="6 7" key="1">
    <citation type="submission" date="2016-02" db="EMBL/GenBank/DDBJ databases">
        <title>Genome sequence of Clostridium colicanis DSM 13634.</title>
        <authorList>
            <person name="Poehlein A."/>
            <person name="Daniel R."/>
        </authorList>
    </citation>
    <scope>NUCLEOTIDE SEQUENCE [LARGE SCALE GENOMIC DNA]</scope>
    <source>
        <strain evidence="6 7">DSM 13634</strain>
    </source>
</reference>
<evidence type="ECO:0000256" key="1">
    <source>
        <dbReference type="ARBA" id="ARBA00010638"/>
    </source>
</evidence>
<comment type="catalytic activity">
    <reaction evidence="5">
        <text>(6S)-5-formyl-5,6,7,8-tetrahydrofolate + ATP = (6R)-5,10-methenyltetrahydrofolate + ADP + phosphate</text>
        <dbReference type="Rhea" id="RHEA:10488"/>
        <dbReference type="ChEBI" id="CHEBI:30616"/>
        <dbReference type="ChEBI" id="CHEBI:43474"/>
        <dbReference type="ChEBI" id="CHEBI:57455"/>
        <dbReference type="ChEBI" id="CHEBI:57457"/>
        <dbReference type="ChEBI" id="CHEBI:456216"/>
        <dbReference type="EC" id="6.3.3.2"/>
    </reaction>
</comment>
<protein>
    <recommendedName>
        <fullName evidence="5">5-formyltetrahydrofolate cyclo-ligase</fullName>
        <ecNumber evidence="5">6.3.3.2</ecNumber>
    </recommendedName>
</protein>
<feature type="binding site" evidence="4">
    <location>
        <begin position="131"/>
        <end position="139"/>
    </location>
    <ligand>
        <name>ATP</name>
        <dbReference type="ChEBI" id="CHEBI:30616"/>
    </ligand>
</feature>
<dbReference type="SUPFAM" id="SSF100950">
    <property type="entry name" value="NagB/RpiA/CoA transferase-like"/>
    <property type="match status" value="1"/>
</dbReference>
<dbReference type="EMBL" id="LTBB01000001">
    <property type="protein sequence ID" value="KYH30294.1"/>
    <property type="molecule type" value="Genomic_DNA"/>
</dbReference>
<gene>
    <name evidence="6" type="ORF">CLCOL_02400</name>
</gene>
<evidence type="ECO:0000313" key="6">
    <source>
        <dbReference type="EMBL" id="KYH30294.1"/>
    </source>
</evidence>
<dbReference type="InterPro" id="IPR024185">
    <property type="entry name" value="FTHF_cligase-like_sf"/>
</dbReference>
<dbReference type="RefSeq" id="WP_061857174.1">
    <property type="nucleotide sequence ID" value="NZ_LTBB01000001.1"/>
</dbReference>
<dbReference type="PIRSF" id="PIRSF006806">
    <property type="entry name" value="FTHF_cligase"/>
    <property type="match status" value="1"/>
</dbReference>
<evidence type="ECO:0000256" key="3">
    <source>
        <dbReference type="ARBA" id="ARBA00022840"/>
    </source>
</evidence>
<evidence type="ECO:0000313" key="7">
    <source>
        <dbReference type="Proteomes" id="UP000075374"/>
    </source>
</evidence>
<sequence>MKNTIREIVKEKRKSIPKKAKEKMDDIIFNKVLESEAYKNAKLIFVYVSFEGEVDTHRIIKYALNHNKRICVPKIISIKEGFRAVEIKSFEELEEGAYNILEPESFENEVNEKDIDLILMPGVAFDKNGGRVGYGGAFYDRFLKNVRENALKIALAYDFQIFDEVPMEEHDIRIDGIITN</sequence>
<dbReference type="InterPro" id="IPR037171">
    <property type="entry name" value="NagB/RpiA_transferase-like"/>
</dbReference>
<keyword evidence="5" id="KW-0460">Magnesium</keyword>
<accession>A0A151ARM3</accession>
<evidence type="ECO:0000256" key="2">
    <source>
        <dbReference type="ARBA" id="ARBA00022741"/>
    </source>
</evidence>
<dbReference type="PATRIC" id="fig|1121305.3.peg.237"/>
<comment type="caution">
    <text evidence="6">The sequence shown here is derived from an EMBL/GenBank/DDBJ whole genome shotgun (WGS) entry which is preliminary data.</text>
</comment>
<name>A0A151ARM3_9CLOT</name>
<keyword evidence="2 4" id="KW-0547">Nucleotide-binding</keyword>
<keyword evidence="7" id="KW-1185">Reference proteome</keyword>
<keyword evidence="5" id="KW-0479">Metal-binding</keyword>
<feature type="binding site" evidence="4">
    <location>
        <position position="53"/>
    </location>
    <ligand>
        <name>substrate</name>
    </ligand>
</feature>
<dbReference type="GO" id="GO:0046872">
    <property type="term" value="F:metal ion binding"/>
    <property type="evidence" value="ECO:0007669"/>
    <property type="project" value="UniProtKB-KW"/>
</dbReference>
<dbReference type="GO" id="GO:0030272">
    <property type="term" value="F:5-formyltetrahydrofolate cyclo-ligase activity"/>
    <property type="evidence" value="ECO:0007669"/>
    <property type="project" value="UniProtKB-EC"/>
</dbReference>
<dbReference type="AlphaFoldDB" id="A0A151ARM3"/>
<dbReference type="EC" id="6.3.3.2" evidence="5"/>
<feature type="binding site" evidence="4">
    <location>
        <begin position="2"/>
        <end position="6"/>
    </location>
    <ligand>
        <name>ATP</name>
        <dbReference type="ChEBI" id="CHEBI:30616"/>
    </ligand>
</feature>
<organism evidence="6 7">
    <name type="scientific">Clostridium colicanis DSM 13634</name>
    <dbReference type="NCBI Taxonomy" id="1121305"/>
    <lineage>
        <taxon>Bacteria</taxon>
        <taxon>Bacillati</taxon>
        <taxon>Bacillota</taxon>
        <taxon>Clostridia</taxon>
        <taxon>Eubacteriales</taxon>
        <taxon>Clostridiaceae</taxon>
        <taxon>Clostridium</taxon>
    </lineage>
</organism>
<dbReference type="Pfam" id="PF01812">
    <property type="entry name" value="5-FTHF_cyc-lig"/>
    <property type="match status" value="1"/>
</dbReference>
<dbReference type="GO" id="GO:0005524">
    <property type="term" value="F:ATP binding"/>
    <property type="evidence" value="ECO:0007669"/>
    <property type="project" value="UniProtKB-KW"/>
</dbReference>
<dbReference type="STRING" id="1121305.CLCOL_02400"/>
<dbReference type="Proteomes" id="UP000075374">
    <property type="component" value="Unassembled WGS sequence"/>
</dbReference>
<feature type="binding site" evidence="4">
    <location>
        <position position="48"/>
    </location>
    <ligand>
        <name>substrate</name>
    </ligand>
</feature>
<proteinExistence type="inferred from homology"/>
<keyword evidence="3 4" id="KW-0067">ATP-binding</keyword>
<dbReference type="GO" id="GO:0035999">
    <property type="term" value="P:tetrahydrofolate interconversion"/>
    <property type="evidence" value="ECO:0007669"/>
    <property type="project" value="TreeGrafter"/>
</dbReference>
<dbReference type="PANTHER" id="PTHR23407">
    <property type="entry name" value="ATPASE INHIBITOR/5-FORMYLTETRAHYDROFOLATE CYCLO-LIGASE"/>
    <property type="match status" value="1"/>
</dbReference>
<dbReference type="InterPro" id="IPR002698">
    <property type="entry name" value="FTHF_cligase"/>
</dbReference>
<evidence type="ECO:0000256" key="4">
    <source>
        <dbReference type="PIRSR" id="PIRSR006806-1"/>
    </source>
</evidence>
<dbReference type="PANTHER" id="PTHR23407:SF1">
    <property type="entry name" value="5-FORMYLTETRAHYDROFOLATE CYCLO-LIGASE"/>
    <property type="match status" value="1"/>
</dbReference>
<dbReference type="Gene3D" id="3.40.50.10420">
    <property type="entry name" value="NagB/RpiA/CoA transferase-like"/>
    <property type="match status" value="1"/>
</dbReference>